<evidence type="ECO:0000313" key="1">
    <source>
        <dbReference type="EMBL" id="WTR68072.1"/>
    </source>
</evidence>
<reference evidence="1 2" key="1">
    <citation type="submission" date="2022-10" db="EMBL/GenBank/DDBJ databases">
        <title>The complete genomes of actinobacterial strains from the NBC collection.</title>
        <authorList>
            <person name="Joergensen T.S."/>
            <person name="Alvarez Arevalo M."/>
            <person name="Sterndorff E.B."/>
            <person name="Faurdal D."/>
            <person name="Vuksanovic O."/>
            <person name="Mourched A.-S."/>
            <person name="Charusanti P."/>
            <person name="Shaw S."/>
            <person name="Blin K."/>
            <person name="Weber T."/>
        </authorList>
    </citation>
    <scope>NUCLEOTIDE SEQUENCE [LARGE SCALE GENOMIC DNA]</scope>
    <source>
        <strain evidence="1 2">NBC_00123</strain>
    </source>
</reference>
<gene>
    <name evidence="1" type="ORF">OG814_01775</name>
</gene>
<accession>A0ABZ1L1K2</accession>
<dbReference type="EMBL" id="CP108188">
    <property type="protein sequence ID" value="WTR68072.1"/>
    <property type="molecule type" value="Genomic_DNA"/>
</dbReference>
<dbReference type="Proteomes" id="UP001622594">
    <property type="component" value="Chromosome"/>
</dbReference>
<proteinExistence type="predicted"/>
<name>A0ABZ1L1K2_9ACTN</name>
<evidence type="ECO:0000313" key="2">
    <source>
        <dbReference type="Proteomes" id="UP001622594"/>
    </source>
</evidence>
<sequence length="69" mass="8046">MNLDELLDHAGDWAETVAPWMGVNQGLRLAREVVRYGTALWMTRDRTPRERAPAFAAMHRSRRGRRRRG</sequence>
<protein>
    <submittedName>
        <fullName evidence="1">Uncharacterized protein</fullName>
    </submittedName>
</protein>
<dbReference type="RefSeq" id="WP_327166138.1">
    <property type="nucleotide sequence ID" value="NZ_CP108062.1"/>
</dbReference>
<keyword evidence="2" id="KW-1185">Reference proteome</keyword>
<organism evidence="1 2">
    <name type="scientific">Streptomyces zaomyceticus</name>
    <dbReference type="NCBI Taxonomy" id="68286"/>
    <lineage>
        <taxon>Bacteria</taxon>
        <taxon>Bacillati</taxon>
        <taxon>Actinomycetota</taxon>
        <taxon>Actinomycetes</taxon>
        <taxon>Kitasatosporales</taxon>
        <taxon>Streptomycetaceae</taxon>
        <taxon>Streptomyces</taxon>
    </lineage>
</organism>